<feature type="region of interest" description="Disordered" evidence="1">
    <location>
        <begin position="1"/>
        <end position="24"/>
    </location>
</feature>
<organism evidence="3 4">
    <name type="scientific">Luteimonas salinilitoris</name>
    <dbReference type="NCBI Taxonomy" id="3237697"/>
    <lineage>
        <taxon>Bacteria</taxon>
        <taxon>Pseudomonadati</taxon>
        <taxon>Pseudomonadota</taxon>
        <taxon>Gammaproteobacteria</taxon>
        <taxon>Lysobacterales</taxon>
        <taxon>Lysobacteraceae</taxon>
        <taxon>Luteimonas</taxon>
    </lineage>
</organism>
<dbReference type="InterPro" id="IPR003347">
    <property type="entry name" value="JmjC_dom"/>
</dbReference>
<dbReference type="PANTHER" id="PTHR12461:SF105">
    <property type="entry name" value="HYPOXIA-INDUCIBLE FACTOR 1-ALPHA INHIBITOR"/>
    <property type="match status" value="1"/>
</dbReference>
<protein>
    <submittedName>
        <fullName evidence="3">Cupin-like domain-containing protein</fullName>
    </submittedName>
</protein>
<dbReference type="Pfam" id="PF13621">
    <property type="entry name" value="Cupin_8"/>
    <property type="match status" value="1"/>
</dbReference>
<dbReference type="PANTHER" id="PTHR12461">
    <property type="entry name" value="HYPOXIA-INDUCIBLE FACTOR 1 ALPHA INHIBITOR-RELATED"/>
    <property type="match status" value="1"/>
</dbReference>
<evidence type="ECO:0000259" key="2">
    <source>
        <dbReference type="PROSITE" id="PS51184"/>
    </source>
</evidence>
<feature type="compositionally biased region" description="Low complexity" evidence="1">
    <location>
        <begin position="1"/>
        <end position="23"/>
    </location>
</feature>
<comment type="caution">
    <text evidence="3">The sequence shown here is derived from an EMBL/GenBank/DDBJ whole genome shotgun (WGS) entry which is preliminary data.</text>
</comment>
<reference evidence="3 4" key="1">
    <citation type="submission" date="2024-07" db="EMBL/GenBank/DDBJ databases">
        <title>Luteimonas salilacus sp. nov., isolated from the shore soil of Salt Lake in Tibet of China.</title>
        <authorList>
            <person name="Zhang X."/>
            <person name="Li A."/>
        </authorList>
    </citation>
    <scope>NUCLEOTIDE SEQUENCE [LARGE SCALE GENOMIC DNA]</scope>
    <source>
        <strain evidence="3 4">B3-2-R+30</strain>
    </source>
</reference>
<dbReference type="SUPFAM" id="SSF51197">
    <property type="entry name" value="Clavaminate synthase-like"/>
    <property type="match status" value="1"/>
</dbReference>
<proteinExistence type="predicted"/>
<feature type="domain" description="JmjC" evidence="2">
    <location>
        <begin position="138"/>
        <end position="303"/>
    </location>
</feature>
<gene>
    <name evidence="3" type="ORF">AB6713_06570</name>
</gene>
<sequence length="368" mass="40632">MDAMSMGVTSTGVTSTAVTDSGGASAAIGGRVTAHVREREAGGPDALPLDELLAAGEPVVLRGLARDWSLVRAGLESPRVAMDLLRSHYNGRPVQYNWGEPETAGRPFYREDFTRLNCEVRRNGLDQVLDELASLLDEPRPPTYYLASLPVDSVLPGLRQANDLDFAAHGVDAPPSIWIGNRVIASCHYDAPNNIACVAVGRRRFTLFPPDQICNLYPGPLEPTPGGQAVSVVDFVEPDFERHPRFREALTVAQTALLEPGDAIFIPSMWWHHVEGLDAFNVLVNYWWSSMPAYIPTPMHALYHALWTIRDRPEREKQAWKQVFEHYIFGPADGAGAHLPEQARGVLGPVDETMARQLRAMLIGKLNR</sequence>
<keyword evidence="4" id="KW-1185">Reference proteome</keyword>
<dbReference type="Proteomes" id="UP001566331">
    <property type="component" value="Unassembled WGS sequence"/>
</dbReference>
<dbReference type="PROSITE" id="PS51184">
    <property type="entry name" value="JMJC"/>
    <property type="match status" value="1"/>
</dbReference>
<dbReference type="EMBL" id="JBFWIC010000006">
    <property type="protein sequence ID" value="MEZ0474280.1"/>
    <property type="molecule type" value="Genomic_DNA"/>
</dbReference>
<dbReference type="SMART" id="SM00558">
    <property type="entry name" value="JmjC"/>
    <property type="match status" value="1"/>
</dbReference>
<evidence type="ECO:0000313" key="3">
    <source>
        <dbReference type="EMBL" id="MEZ0474280.1"/>
    </source>
</evidence>
<dbReference type="RefSeq" id="WP_370566019.1">
    <property type="nucleotide sequence ID" value="NZ_JBFWIC010000006.1"/>
</dbReference>
<evidence type="ECO:0000313" key="4">
    <source>
        <dbReference type="Proteomes" id="UP001566331"/>
    </source>
</evidence>
<dbReference type="Gene3D" id="2.60.120.650">
    <property type="entry name" value="Cupin"/>
    <property type="match status" value="1"/>
</dbReference>
<evidence type="ECO:0000256" key="1">
    <source>
        <dbReference type="SAM" id="MobiDB-lite"/>
    </source>
</evidence>
<dbReference type="InterPro" id="IPR041667">
    <property type="entry name" value="Cupin_8"/>
</dbReference>
<accession>A0ABV4HNG7</accession>
<name>A0ABV4HNG7_9GAMM</name>